<accession>A0A382RWE6</accession>
<organism evidence="1">
    <name type="scientific">marine metagenome</name>
    <dbReference type="NCBI Taxonomy" id="408172"/>
    <lineage>
        <taxon>unclassified sequences</taxon>
        <taxon>metagenomes</taxon>
        <taxon>ecological metagenomes</taxon>
    </lineage>
</organism>
<protein>
    <submittedName>
        <fullName evidence="1">Uncharacterized protein</fullName>
    </submittedName>
</protein>
<reference evidence="1" key="1">
    <citation type="submission" date="2018-05" db="EMBL/GenBank/DDBJ databases">
        <authorList>
            <person name="Lanie J.A."/>
            <person name="Ng W.-L."/>
            <person name="Kazmierczak K.M."/>
            <person name="Andrzejewski T.M."/>
            <person name="Davidsen T.M."/>
            <person name="Wayne K.J."/>
            <person name="Tettelin H."/>
            <person name="Glass J.I."/>
            <person name="Rusch D."/>
            <person name="Podicherti R."/>
            <person name="Tsui H.-C.T."/>
            <person name="Winkler M.E."/>
        </authorList>
    </citation>
    <scope>NUCLEOTIDE SEQUENCE</scope>
</reference>
<gene>
    <name evidence="1" type="ORF">METZ01_LOCUS354644</name>
</gene>
<proteinExistence type="predicted"/>
<name>A0A382RWE6_9ZZZZ</name>
<sequence>IGSNRSQWDLRLIVSTGAREQR</sequence>
<evidence type="ECO:0000313" key="1">
    <source>
        <dbReference type="EMBL" id="SVD01790.1"/>
    </source>
</evidence>
<dbReference type="AlphaFoldDB" id="A0A382RWE6"/>
<feature type="non-terminal residue" evidence="1">
    <location>
        <position position="1"/>
    </location>
</feature>
<dbReference type="EMBL" id="UINC01124560">
    <property type="protein sequence ID" value="SVD01790.1"/>
    <property type="molecule type" value="Genomic_DNA"/>
</dbReference>